<accession>A0A834T0E5</accession>
<comment type="caution">
    <text evidence="2">The sequence shown here is derived from an EMBL/GenBank/DDBJ whole genome shotgun (WGS) entry which is preliminary data.</text>
</comment>
<evidence type="ECO:0000313" key="3">
    <source>
        <dbReference type="Proteomes" id="UP000634136"/>
    </source>
</evidence>
<proteinExistence type="predicted"/>
<reference evidence="2" key="1">
    <citation type="submission" date="2020-09" db="EMBL/GenBank/DDBJ databases">
        <title>Genome-Enabled Discovery of Anthraquinone Biosynthesis in Senna tora.</title>
        <authorList>
            <person name="Kang S.-H."/>
            <person name="Pandey R.P."/>
            <person name="Lee C.-M."/>
            <person name="Sim J.-S."/>
            <person name="Jeong J.-T."/>
            <person name="Choi B.-S."/>
            <person name="Jung M."/>
            <person name="Ginzburg D."/>
            <person name="Zhao K."/>
            <person name="Won S.Y."/>
            <person name="Oh T.-J."/>
            <person name="Yu Y."/>
            <person name="Kim N.-H."/>
            <person name="Lee O.R."/>
            <person name="Lee T.-H."/>
            <person name="Bashyal P."/>
            <person name="Kim T.-S."/>
            <person name="Lee W.-H."/>
            <person name="Kawkins C."/>
            <person name="Kim C.-K."/>
            <person name="Kim J.S."/>
            <person name="Ahn B.O."/>
            <person name="Rhee S.Y."/>
            <person name="Sohng J.K."/>
        </authorList>
    </citation>
    <scope>NUCLEOTIDE SEQUENCE</scope>
    <source>
        <tissue evidence="2">Leaf</tissue>
    </source>
</reference>
<evidence type="ECO:0000256" key="1">
    <source>
        <dbReference type="SAM" id="MobiDB-lite"/>
    </source>
</evidence>
<organism evidence="2 3">
    <name type="scientific">Senna tora</name>
    <dbReference type="NCBI Taxonomy" id="362788"/>
    <lineage>
        <taxon>Eukaryota</taxon>
        <taxon>Viridiplantae</taxon>
        <taxon>Streptophyta</taxon>
        <taxon>Embryophyta</taxon>
        <taxon>Tracheophyta</taxon>
        <taxon>Spermatophyta</taxon>
        <taxon>Magnoliopsida</taxon>
        <taxon>eudicotyledons</taxon>
        <taxon>Gunneridae</taxon>
        <taxon>Pentapetalae</taxon>
        <taxon>rosids</taxon>
        <taxon>fabids</taxon>
        <taxon>Fabales</taxon>
        <taxon>Fabaceae</taxon>
        <taxon>Caesalpinioideae</taxon>
        <taxon>Cassia clade</taxon>
        <taxon>Senna</taxon>
    </lineage>
</organism>
<dbReference type="AlphaFoldDB" id="A0A834T0E5"/>
<keyword evidence="3" id="KW-1185">Reference proteome</keyword>
<name>A0A834T0E5_9FABA</name>
<sequence length="43" mass="4893">MDESGSHTPISFDAGGPRRRSRFSVFSGLFDTIFREKGCVRWV</sequence>
<evidence type="ECO:0000313" key="2">
    <source>
        <dbReference type="EMBL" id="KAF7812355.1"/>
    </source>
</evidence>
<feature type="region of interest" description="Disordered" evidence="1">
    <location>
        <begin position="1"/>
        <end position="20"/>
    </location>
</feature>
<dbReference type="Proteomes" id="UP000634136">
    <property type="component" value="Unassembled WGS sequence"/>
</dbReference>
<dbReference type="EMBL" id="JAAIUW010000010">
    <property type="protein sequence ID" value="KAF7812355.1"/>
    <property type="molecule type" value="Genomic_DNA"/>
</dbReference>
<gene>
    <name evidence="2" type="ORF">G2W53_033331</name>
</gene>
<protein>
    <submittedName>
        <fullName evidence="2">Uncharacterized protein</fullName>
    </submittedName>
</protein>